<dbReference type="InterPro" id="IPR029044">
    <property type="entry name" value="Nucleotide-diphossugar_trans"/>
</dbReference>
<organism evidence="2 3">
    <name type="scientific">Haloarcula onubensis</name>
    <dbReference type="NCBI Taxonomy" id="2950539"/>
    <lineage>
        <taxon>Archaea</taxon>
        <taxon>Methanobacteriati</taxon>
        <taxon>Methanobacteriota</taxon>
        <taxon>Stenosarchaea group</taxon>
        <taxon>Halobacteria</taxon>
        <taxon>Halobacteriales</taxon>
        <taxon>Haloarculaceae</taxon>
        <taxon>Haloarcula</taxon>
    </lineage>
</organism>
<gene>
    <name evidence="2" type="ORF">NDI86_06645</name>
</gene>
<comment type="caution">
    <text evidence="2">The sequence shown here is derived from an EMBL/GenBank/DDBJ whole genome shotgun (WGS) entry which is preliminary data.</text>
</comment>
<reference evidence="2 3" key="1">
    <citation type="submission" date="2022-06" db="EMBL/GenBank/DDBJ databases">
        <title>Halomicroarcula sp. a new haloarchaeum isolate from saline soil.</title>
        <authorList>
            <person name="Strakova D."/>
            <person name="Galisteo C."/>
            <person name="Sanchez-Porro C."/>
            <person name="Ventosa A."/>
        </authorList>
    </citation>
    <scope>NUCLEOTIDE SEQUENCE [LARGE SCALE GENOMIC DNA]</scope>
    <source>
        <strain evidence="2 3">S3CR25-11</strain>
    </source>
</reference>
<keyword evidence="3" id="KW-1185">Reference proteome</keyword>
<dbReference type="Gene3D" id="3.90.550.10">
    <property type="entry name" value="Spore Coat Polysaccharide Biosynthesis Protein SpsA, Chain A"/>
    <property type="match status" value="1"/>
</dbReference>
<evidence type="ECO:0000259" key="1">
    <source>
        <dbReference type="Pfam" id="PF00535"/>
    </source>
</evidence>
<dbReference type="EMBL" id="JAMQOS010000001">
    <property type="protein sequence ID" value="MDS0281796.1"/>
    <property type="molecule type" value="Genomic_DNA"/>
</dbReference>
<evidence type="ECO:0000313" key="3">
    <source>
        <dbReference type="Proteomes" id="UP001268864"/>
    </source>
</evidence>
<dbReference type="PANTHER" id="PTHR43685:SF2">
    <property type="entry name" value="GLYCOSYLTRANSFERASE 2-LIKE DOMAIN-CONTAINING PROTEIN"/>
    <property type="match status" value="1"/>
</dbReference>
<dbReference type="Proteomes" id="UP001268864">
    <property type="component" value="Unassembled WGS sequence"/>
</dbReference>
<accession>A0ABU2FNP9</accession>
<dbReference type="Pfam" id="PF00535">
    <property type="entry name" value="Glycos_transf_2"/>
    <property type="match status" value="1"/>
</dbReference>
<dbReference type="InterPro" id="IPR001173">
    <property type="entry name" value="Glyco_trans_2-like"/>
</dbReference>
<dbReference type="PANTHER" id="PTHR43685">
    <property type="entry name" value="GLYCOSYLTRANSFERASE"/>
    <property type="match status" value="1"/>
</dbReference>
<dbReference type="SUPFAM" id="SSF53448">
    <property type="entry name" value="Nucleotide-diphospho-sugar transferases"/>
    <property type="match status" value="1"/>
</dbReference>
<protein>
    <submittedName>
        <fullName evidence="2">Glycosyltransferase</fullName>
    </submittedName>
</protein>
<proteinExistence type="predicted"/>
<feature type="domain" description="Glycosyltransferase 2-like" evidence="1">
    <location>
        <begin position="12"/>
        <end position="175"/>
    </location>
</feature>
<dbReference type="InterPro" id="IPR050834">
    <property type="entry name" value="Glycosyltransf_2"/>
</dbReference>
<sequence length="310" mass="35161">MSSWEEREPAVSVVVPTYNRAQTLGAAIESVLGQTYERFELLVVDDGSTDQTQSVVEGFEDPRIRYRRFEGNRGANVARNAGIRNANADLVAFVDSDDTWRPEKLARQVERMRETPDRVGVVYTGYWLERPSGREYGPDPGRKDLEGDIYEALLAGNGRFIPTSTALVRRTCFDRVGYFDEALPRQQEWELWLRIAREFEFALVDDPLVVRSMRHDGVSISADPEALVTALDHILQKHVGAFQARPELLAQHRWQVGETRLLNGDPWRGRAQLLTALSHNPRLTYFVGIVAAVLGPQVYEAAFDLYRKLA</sequence>
<evidence type="ECO:0000313" key="2">
    <source>
        <dbReference type="EMBL" id="MDS0281796.1"/>
    </source>
</evidence>
<dbReference type="RefSeq" id="WP_310899624.1">
    <property type="nucleotide sequence ID" value="NZ_JAMQOS010000001.1"/>
</dbReference>
<name>A0ABU2FNP9_9EURY</name>